<dbReference type="Proteomes" id="UP001185737">
    <property type="component" value="Unassembled WGS sequence"/>
</dbReference>
<evidence type="ECO:0000256" key="1">
    <source>
        <dbReference type="ARBA" id="ARBA00023015"/>
    </source>
</evidence>
<dbReference type="InterPro" id="IPR008920">
    <property type="entry name" value="TF_FadR/GntR_C"/>
</dbReference>
<evidence type="ECO:0000256" key="2">
    <source>
        <dbReference type="ARBA" id="ARBA00023125"/>
    </source>
</evidence>
<evidence type="ECO:0000256" key="3">
    <source>
        <dbReference type="ARBA" id="ARBA00023163"/>
    </source>
</evidence>
<dbReference type="SMART" id="SM00345">
    <property type="entry name" value="HTH_GNTR"/>
    <property type="match status" value="1"/>
</dbReference>
<name>A0ABU4CEE8_RHOJO</name>
<reference evidence="6 7" key="1">
    <citation type="submission" date="2023-10" db="EMBL/GenBank/DDBJ databases">
        <title>Development of a sustainable strategy for remediation of hydrocarbon-contaminated territories based on the waste exchange concept.</title>
        <authorList>
            <person name="Krivoruchko A."/>
        </authorList>
    </citation>
    <scope>NUCLEOTIDE SEQUENCE [LARGE SCALE GENOMIC DNA]</scope>
    <source>
        <strain evidence="6 7">IEGM 60</strain>
    </source>
</reference>
<evidence type="ECO:0000259" key="5">
    <source>
        <dbReference type="PROSITE" id="PS50949"/>
    </source>
</evidence>
<feature type="region of interest" description="Disordered" evidence="4">
    <location>
        <begin position="1"/>
        <end position="34"/>
    </location>
</feature>
<dbReference type="RefSeq" id="WP_283351472.1">
    <property type="nucleotide sequence ID" value="NZ_JAWLKA010000007.1"/>
</dbReference>
<keyword evidence="3" id="KW-0804">Transcription</keyword>
<evidence type="ECO:0000313" key="7">
    <source>
        <dbReference type="Proteomes" id="UP001185737"/>
    </source>
</evidence>
<keyword evidence="1" id="KW-0805">Transcription regulation</keyword>
<sequence length="262" mass="28734">MTAMESVTREGERAASRATQRSGESCSGPAGIAPATVPQKVAPTLLTDQVYSMIHQSIMNGDMPAGTRLRIRDLAAQVGTSVMPVREAIRRLEEAGLAERVPHRGAVVKGLSFAELVHVYDVRLLLEVEAARLGATRITRADAERMKTEFEAMRVAIVEGRVVELLEHDEELLSILYRATDNPVLVNMIRNLWHHCRAYKIVGARGTLDSGDVESLVVFQERLVEAALRGDDVAAASVNHDSLVNATDRIRALLEAQHRDQA</sequence>
<organism evidence="6 7">
    <name type="scientific">Rhodococcus jostii</name>
    <dbReference type="NCBI Taxonomy" id="132919"/>
    <lineage>
        <taxon>Bacteria</taxon>
        <taxon>Bacillati</taxon>
        <taxon>Actinomycetota</taxon>
        <taxon>Actinomycetes</taxon>
        <taxon>Mycobacteriales</taxon>
        <taxon>Nocardiaceae</taxon>
        <taxon>Rhodococcus</taxon>
    </lineage>
</organism>
<feature type="domain" description="HTH gntR-type" evidence="5">
    <location>
        <begin position="44"/>
        <end position="111"/>
    </location>
</feature>
<keyword evidence="2" id="KW-0238">DNA-binding</keyword>
<dbReference type="Gene3D" id="1.20.120.530">
    <property type="entry name" value="GntR ligand-binding domain-like"/>
    <property type="match status" value="1"/>
</dbReference>
<dbReference type="SUPFAM" id="SSF48008">
    <property type="entry name" value="GntR ligand-binding domain-like"/>
    <property type="match status" value="1"/>
</dbReference>
<dbReference type="PROSITE" id="PS50949">
    <property type="entry name" value="HTH_GNTR"/>
    <property type="match status" value="1"/>
</dbReference>
<accession>A0ABU4CEE8</accession>
<dbReference type="EMBL" id="JAWLKA010000007">
    <property type="protein sequence ID" value="MDV6281702.1"/>
    <property type="molecule type" value="Genomic_DNA"/>
</dbReference>
<evidence type="ECO:0000256" key="4">
    <source>
        <dbReference type="SAM" id="MobiDB-lite"/>
    </source>
</evidence>
<dbReference type="CDD" id="cd07377">
    <property type="entry name" value="WHTH_GntR"/>
    <property type="match status" value="1"/>
</dbReference>
<gene>
    <name evidence="6" type="ORF">R3Q59_14405</name>
</gene>
<dbReference type="SUPFAM" id="SSF46785">
    <property type="entry name" value="Winged helix' DNA-binding domain"/>
    <property type="match status" value="1"/>
</dbReference>
<dbReference type="InterPro" id="IPR036388">
    <property type="entry name" value="WH-like_DNA-bd_sf"/>
</dbReference>
<dbReference type="PANTHER" id="PTHR43537">
    <property type="entry name" value="TRANSCRIPTIONAL REGULATOR, GNTR FAMILY"/>
    <property type="match status" value="1"/>
</dbReference>
<dbReference type="SMART" id="SM00895">
    <property type="entry name" value="FCD"/>
    <property type="match status" value="1"/>
</dbReference>
<dbReference type="PANTHER" id="PTHR43537:SF24">
    <property type="entry name" value="GLUCONATE OPERON TRANSCRIPTIONAL REPRESSOR"/>
    <property type="match status" value="1"/>
</dbReference>
<dbReference type="InterPro" id="IPR011711">
    <property type="entry name" value="GntR_C"/>
</dbReference>
<comment type="caution">
    <text evidence="6">The sequence shown here is derived from an EMBL/GenBank/DDBJ whole genome shotgun (WGS) entry which is preliminary data.</text>
</comment>
<protein>
    <submittedName>
        <fullName evidence="6">GntR family transcriptional regulator</fullName>
    </submittedName>
</protein>
<proteinExistence type="predicted"/>
<dbReference type="Gene3D" id="1.10.10.10">
    <property type="entry name" value="Winged helix-like DNA-binding domain superfamily/Winged helix DNA-binding domain"/>
    <property type="match status" value="1"/>
</dbReference>
<dbReference type="InterPro" id="IPR036390">
    <property type="entry name" value="WH_DNA-bd_sf"/>
</dbReference>
<evidence type="ECO:0000313" key="6">
    <source>
        <dbReference type="EMBL" id="MDV6281702.1"/>
    </source>
</evidence>
<keyword evidence="7" id="KW-1185">Reference proteome</keyword>
<dbReference type="Pfam" id="PF07729">
    <property type="entry name" value="FCD"/>
    <property type="match status" value="1"/>
</dbReference>
<dbReference type="InterPro" id="IPR000524">
    <property type="entry name" value="Tscrpt_reg_HTH_GntR"/>
</dbReference>
<dbReference type="Pfam" id="PF00392">
    <property type="entry name" value="GntR"/>
    <property type="match status" value="1"/>
</dbReference>